<proteinExistence type="predicted"/>
<dbReference type="RefSeq" id="WP_085622425.1">
    <property type="nucleotide sequence ID" value="NZ_MRYR01000002.1"/>
</dbReference>
<dbReference type="EMBL" id="NEFX01000012">
    <property type="protein sequence ID" value="OTW31177.1"/>
    <property type="molecule type" value="Genomic_DNA"/>
</dbReference>
<reference evidence="1 2" key="1">
    <citation type="submission" date="2017-04" db="EMBL/GenBank/DDBJ databases">
        <title>Staphylococcus agnetis, a potential pathogen in the broiler production.</title>
        <authorList>
            <person name="Poulsen L."/>
        </authorList>
    </citation>
    <scope>NUCLEOTIDE SEQUENCE [LARGE SCALE GENOMIC DNA]</scope>
    <source>
        <strain evidence="1 2">723_310714_2_2_spleen</strain>
    </source>
</reference>
<gene>
    <name evidence="1" type="ORF">B9M88_06895</name>
</gene>
<sequence length="202" mass="23180">MIKISFTQFMNFSVKNGITKTTAVRKIKSSTEYHPGIDYWKEFRDEIKRIHKSNSNINALDSLLNRISEKKTSNYRQAINQYKSFIKGKNVKWFDPPVSKYSYGGVTINVSHELGLYINGKPYLIKLLLSNEATKYANKFNLQTTLALSYLATEFDDLPENTTSMILLVSKKKPYESDYPGKEAIALLNSEISSFEMLYNAI</sequence>
<comment type="caution">
    <text evidence="1">The sequence shown here is derived from an EMBL/GenBank/DDBJ whole genome shotgun (WGS) entry which is preliminary data.</text>
</comment>
<keyword evidence="2" id="KW-1185">Reference proteome</keyword>
<organism evidence="1 2">
    <name type="scientific">Staphylococcus agnetis</name>
    <dbReference type="NCBI Taxonomy" id="985762"/>
    <lineage>
        <taxon>Bacteria</taxon>
        <taxon>Bacillati</taxon>
        <taxon>Bacillota</taxon>
        <taxon>Bacilli</taxon>
        <taxon>Bacillales</taxon>
        <taxon>Staphylococcaceae</taxon>
        <taxon>Staphylococcus</taxon>
    </lineage>
</organism>
<name>A0ABX3Z4C0_9STAP</name>
<accession>A0ABX3Z4C0</accession>
<dbReference type="Proteomes" id="UP000195208">
    <property type="component" value="Unassembled WGS sequence"/>
</dbReference>
<evidence type="ECO:0000313" key="1">
    <source>
        <dbReference type="EMBL" id="OTW31177.1"/>
    </source>
</evidence>
<evidence type="ECO:0000313" key="2">
    <source>
        <dbReference type="Proteomes" id="UP000195208"/>
    </source>
</evidence>
<protein>
    <submittedName>
        <fullName evidence="1">Uncharacterized protein</fullName>
    </submittedName>
</protein>